<dbReference type="CDD" id="cd12215">
    <property type="entry name" value="ChiC_BD"/>
    <property type="match status" value="2"/>
</dbReference>
<dbReference type="InterPro" id="IPR017853">
    <property type="entry name" value="GH"/>
</dbReference>
<evidence type="ECO:0000256" key="1">
    <source>
        <dbReference type="ARBA" id="ARBA00022801"/>
    </source>
</evidence>
<dbReference type="InterPro" id="IPR003610">
    <property type="entry name" value="CBM5/12"/>
</dbReference>
<proteinExistence type="predicted"/>
<dbReference type="PANTHER" id="PTHR42976">
    <property type="entry name" value="BIFUNCTIONAL CHITINASE/LYSOZYME-RELATED"/>
    <property type="match status" value="1"/>
</dbReference>
<dbReference type="GO" id="GO:0005576">
    <property type="term" value="C:extracellular region"/>
    <property type="evidence" value="ECO:0007669"/>
    <property type="project" value="InterPro"/>
</dbReference>
<sequence>MIAPGSAAAASHLELRHRLSAVRVLLSMLLVAALTGGGLLGWQWWSAAQAAEAYDPWIAGYVDVTATPSFAFEAPASKAGRDVVLSFIVAGKDDPCEPSWGTAYTLAEASEALDLDRRLARLEQLGGQIVVSFGGLLNDELATGCTDAGALRDAYAKVVDRYKVTTIDLDLEGEGLTDSAAGQRRAEAIRSLQTQRREAGTELAVWLTLPVSPAGLTEDGTNAVSRMLSAGVDLAGVNLMTMDYGSSRAEGQSMAEASIQALTSAHRQLGTLYSRAGTELSAATVWSKIGATPMIGQNDVTDEVFSLNDARKLNAFAREMKIGRMSLWSLNRDAPCGSNYVDLKRVSDACSGIDQGDLRFAELLGDGFTGRPETSATAVTTSEPQKENVLDDPATSPYVIWSEEGSFLEGTKVVWHQNVYQAKWWTRGDLPDNPVLNEWETPWTLIGPVLPGERPFEQSTLPAGTYPDWAGLATYEKSNRVLFDGVPYESKWWNQGESPAAAASNPDGSPWIPLTEDEVVAVRDGLVE</sequence>
<reference evidence="4 5" key="1">
    <citation type="submission" date="2019-03" db="EMBL/GenBank/DDBJ databases">
        <title>Genomics of glacier-inhabiting Cryobacterium strains.</title>
        <authorList>
            <person name="Liu Q."/>
            <person name="Xin Y.-H."/>
        </authorList>
    </citation>
    <scope>NUCLEOTIDE SEQUENCE [LARGE SCALE GENOMIC DNA]</scope>
    <source>
        <strain evidence="4 5">Sr39</strain>
    </source>
</reference>
<dbReference type="AlphaFoldDB" id="A0A4R9AD97"/>
<evidence type="ECO:0000256" key="2">
    <source>
        <dbReference type="SAM" id="Phobius"/>
    </source>
</evidence>
<dbReference type="Gene3D" id="2.10.10.20">
    <property type="entry name" value="Carbohydrate-binding module superfamily 5/12"/>
    <property type="match status" value="2"/>
</dbReference>
<dbReference type="InterPro" id="IPR036573">
    <property type="entry name" value="CBM_sf_5/12"/>
</dbReference>
<evidence type="ECO:0000259" key="3">
    <source>
        <dbReference type="SMART" id="SM00495"/>
    </source>
</evidence>
<accession>A0A4R9AD97</accession>
<keyword evidence="5" id="KW-1185">Reference proteome</keyword>
<dbReference type="SUPFAM" id="SSF51445">
    <property type="entry name" value="(Trans)glycosidases"/>
    <property type="match status" value="1"/>
</dbReference>
<protein>
    <submittedName>
        <fullName evidence="4">Glycosyl hydrolase family 18</fullName>
    </submittedName>
</protein>
<keyword evidence="2" id="KW-1133">Transmembrane helix</keyword>
<dbReference type="OrthoDB" id="99456at2"/>
<dbReference type="Gene3D" id="3.20.20.80">
    <property type="entry name" value="Glycosidases"/>
    <property type="match status" value="1"/>
</dbReference>
<evidence type="ECO:0000313" key="5">
    <source>
        <dbReference type="Proteomes" id="UP000298170"/>
    </source>
</evidence>
<feature type="domain" description="Chitin-binding type-3" evidence="3">
    <location>
        <begin position="398"/>
        <end position="442"/>
    </location>
</feature>
<keyword evidence="2" id="KW-0812">Transmembrane</keyword>
<keyword evidence="1 4" id="KW-0378">Hydrolase</keyword>
<dbReference type="CDD" id="cd06543">
    <property type="entry name" value="GH18_PF-ChiA-like"/>
    <property type="match status" value="1"/>
</dbReference>
<dbReference type="GO" id="GO:0004553">
    <property type="term" value="F:hydrolase activity, hydrolyzing O-glycosyl compounds"/>
    <property type="evidence" value="ECO:0007669"/>
    <property type="project" value="InterPro"/>
</dbReference>
<dbReference type="InterPro" id="IPR052750">
    <property type="entry name" value="GH18_Chitinase"/>
</dbReference>
<dbReference type="SMART" id="SM00495">
    <property type="entry name" value="ChtBD3"/>
    <property type="match status" value="2"/>
</dbReference>
<dbReference type="EMBL" id="SOHJ01000011">
    <property type="protein sequence ID" value="TFD58706.1"/>
    <property type="molecule type" value="Genomic_DNA"/>
</dbReference>
<feature type="transmembrane region" description="Helical" evidence="2">
    <location>
        <begin position="21"/>
        <end position="45"/>
    </location>
</feature>
<dbReference type="SUPFAM" id="SSF51055">
    <property type="entry name" value="Carbohydrate binding domain"/>
    <property type="match status" value="2"/>
</dbReference>
<feature type="domain" description="Chitin-binding type-3" evidence="3">
    <location>
        <begin position="466"/>
        <end position="514"/>
    </location>
</feature>
<dbReference type="RefSeq" id="WP_134514891.1">
    <property type="nucleotide sequence ID" value="NZ_SOHJ01000011.1"/>
</dbReference>
<dbReference type="PANTHER" id="PTHR42976:SF1">
    <property type="entry name" value="GH18 DOMAIN-CONTAINING PROTEIN-RELATED"/>
    <property type="match status" value="1"/>
</dbReference>
<keyword evidence="2" id="KW-0472">Membrane</keyword>
<name>A0A4R9AD97_9MICO</name>
<dbReference type="Proteomes" id="UP000298170">
    <property type="component" value="Unassembled WGS sequence"/>
</dbReference>
<evidence type="ECO:0000313" key="4">
    <source>
        <dbReference type="EMBL" id="TFD58706.1"/>
    </source>
</evidence>
<dbReference type="GO" id="GO:0030246">
    <property type="term" value="F:carbohydrate binding"/>
    <property type="evidence" value="ECO:0007669"/>
    <property type="project" value="InterPro"/>
</dbReference>
<organism evidence="4 5">
    <name type="scientific">Cryobacterium suzukii</name>
    <dbReference type="NCBI Taxonomy" id="1259198"/>
    <lineage>
        <taxon>Bacteria</taxon>
        <taxon>Bacillati</taxon>
        <taxon>Actinomycetota</taxon>
        <taxon>Actinomycetes</taxon>
        <taxon>Micrococcales</taxon>
        <taxon>Microbacteriaceae</taxon>
        <taxon>Cryobacterium</taxon>
    </lineage>
</organism>
<dbReference type="GO" id="GO:0005975">
    <property type="term" value="P:carbohydrate metabolic process"/>
    <property type="evidence" value="ECO:0007669"/>
    <property type="project" value="InterPro"/>
</dbReference>
<comment type="caution">
    <text evidence="4">The sequence shown here is derived from an EMBL/GenBank/DDBJ whole genome shotgun (WGS) entry which is preliminary data.</text>
</comment>
<gene>
    <name evidence="4" type="ORF">E3T39_09960</name>
</gene>